<name>A0ABM7G403_9SPHN</name>
<dbReference type="Proteomes" id="UP001059971">
    <property type="component" value="Chromosome 1"/>
</dbReference>
<proteinExistence type="predicted"/>
<evidence type="ECO:0000313" key="2">
    <source>
        <dbReference type="Proteomes" id="UP001059971"/>
    </source>
</evidence>
<gene>
    <name evidence="1" type="ORF">SBA_ch1_19160</name>
</gene>
<keyword evidence="2" id="KW-1185">Reference proteome</keyword>
<accession>A0ABM7G403</accession>
<sequence>MAAIGQGVGERGYQAHEERVGQMLFGFVTQRQHHADRTRSPESKIARCDVDLKIMVAGKLFDPVSGRLCNQRIIRQGSGNSGYGYPGKYGKIGETGGFLAFHLHIPRRVSCHSKDFAISR</sequence>
<evidence type="ECO:0000313" key="1">
    <source>
        <dbReference type="EMBL" id="BBF69716.1"/>
    </source>
</evidence>
<protein>
    <submittedName>
        <fullName evidence="1">Uncharacterized protein</fullName>
    </submittedName>
</protein>
<reference evidence="1" key="1">
    <citation type="submission" date="2018-07" db="EMBL/GenBank/DDBJ databases">
        <title>Complete genome sequence of Sphingomonas bisphenolicum strain AO1, a bisphenol A degradative bacterium isolated from Japanese farm field.</title>
        <authorList>
            <person name="Murakami M."/>
            <person name="Koh M."/>
            <person name="Koba S."/>
            <person name="Matsumura Y."/>
        </authorList>
    </citation>
    <scope>NUCLEOTIDE SEQUENCE</scope>
    <source>
        <strain evidence="1">AO1</strain>
    </source>
</reference>
<dbReference type="EMBL" id="AP018817">
    <property type="protein sequence ID" value="BBF69716.1"/>
    <property type="molecule type" value="Genomic_DNA"/>
</dbReference>
<organism evidence="1 2">
    <name type="scientific">Sphingomonas bisphenolicum</name>
    <dbReference type="NCBI Taxonomy" id="296544"/>
    <lineage>
        <taxon>Bacteria</taxon>
        <taxon>Pseudomonadati</taxon>
        <taxon>Pseudomonadota</taxon>
        <taxon>Alphaproteobacteria</taxon>
        <taxon>Sphingomonadales</taxon>
        <taxon>Sphingomonadaceae</taxon>
        <taxon>Sphingomonas</taxon>
    </lineage>
</organism>